<dbReference type="EMBL" id="CP047156">
    <property type="protein sequence ID" value="QHC02431.1"/>
    <property type="molecule type" value="Genomic_DNA"/>
</dbReference>
<dbReference type="AlphaFoldDB" id="A0A7L4YT59"/>
<protein>
    <submittedName>
        <fullName evidence="1">DUF3027 domain-containing protein</fullName>
    </submittedName>
</protein>
<name>A0A7L4YT59_9ACTN</name>
<dbReference type="Pfam" id="PF11228">
    <property type="entry name" value="DUF3027"/>
    <property type="match status" value="1"/>
</dbReference>
<dbReference type="InterPro" id="IPR021391">
    <property type="entry name" value="DUF3027"/>
</dbReference>
<dbReference type="Proteomes" id="UP000463857">
    <property type="component" value="Chromosome"/>
</dbReference>
<dbReference type="KEGG" id="eke:EK0264_13110"/>
<dbReference type="InParanoid" id="A0A7L4YT59"/>
<evidence type="ECO:0000313" key="2">
    <source>
        <dbReference type="Proteomes" id="UP000463857"/>
    </source>
</evidence>
<reference evidence="1 2" key="1">
    <citation type="journal article" date="2018" name="Int. J. Syst. Evol. Microbiol.">
        <title>Epidermidibacterium keratini gen. nov., sp. nov., a member of the family Sporichthyaceae, isolated from keratin epidermis.</title>
        <authorList>
            <person name="Lee D.G."/>
            <person name="Trujillo M.E."/>
            <person name="Kang S."/>
            <person name="Nam J.J."/>
            <person name="Kim Y.J."/>
        </authorList>
    </citation>
    <scope>NUCLEOTIDE SEQUENCE [LARGE SCALE GENOMIC DNA]</scope>
    <source>
        <strain evidence="1 2">EPI-7</strain>
    </source>
</reference>
<proteinExistence type="predicted"/>
<sequence length="294" mass="31271">MHDTLDVPESAPAPDIDARLAAAVGIARDALVEDVGSGSIGEHVDVVAEPTGFGYAATHRFAAKVDGYVGWFWAVSVSRAPERDEVTIDETVLLPGDGALEVPEWVPWAQRLQPGDLHPGDLVPSDPEDERLVPGYIDSDDPAVEDLAWELGLGRERVLSRYGRLDAAARWRGGAHGGTSAMAKHAPAACGTCGFYLPLAGSMRAMFGACANEISPADGAVVAADFGCGAHSQATATEEFAPEPDRELIYDTAEFERGAPLRPLTAPEVLVAVRAIFAQRTPPKKSRLSRSKRH</sequence>
<evidence type="ECO:0000313" key="1">
    <source>
        <dbReference type="EMBL" id="QHC02431.1"/>
    </source>
</evidence>
<accession>A0A7L4YT59</accession>
<dbReference type="OrthoDB" id="3210158at2"/>
<gene>
    <name evidence="1" type="ORF">EK0264_13110</name>
</gene>
<keyword evidence="2" id="KW-1185">Reference proteome</keyword>
<organism evidence="1 2">
    <name type="scientific">Epidermidibacterium keratini</name>
    <dbReference type="NCBI Taxonomy" id="1891644"/>
    <lineage>
        <taxon>Bacteria</taxon>
        <taxon>Bacillati</taxon>
        <taxon>Actinomycetota</taxon>
        <taxon>Actinomycetes</taxon>
        <taxon>Sporichthyales</taxon>
        <taxon>Sporichthyaceae</taxon>
        <taxon>Epidermidibacterium</taxon>
    </lineage>
</organism>